<dbReference type="AlphaFoldDB" id="C7ZB92"/>
<dbReference type="PANTHER" id="PTHR33112:SF16">
    <property type="entry name" value="HETEROKARYON INCOMPATIBILITY DOMAIN-CONTAINING PROTEIN"/>
    <property type="match status" value="1"/>
</dbReference>
<dbReference type="KEGG" id="nhe:NECHADRAFT_83015"/>
<reference evidence="1 2" key="1">
    <citation type="journal article" date="2009" name="PLoS Genet.">
        <title>The genome of Nectria haematococca: contribution of supernumerary chromosomes to gene expansion.</title>
        <authorList>
            <person name="Coleman J.J."/>
            <person name="Rounsley S.D."/>
            <person name="Rodriguez-Carres M."/>
            <person name="Kuo A."/>
            <person name="Wasmann C.C."/>
            <person name="Grimwood J."/>
            <person name="Schmutz J."/>
            <person name="Taga M."/>
            <person name="White G.J."/>
            <person name="Zhou S."/>
            <person name="Schwartz D.C."/>
            <person name="Freitag M."/>
            <person name="Ma L.J."/>
            <person name="Danchin E.G."/>
            <person name="Henrissat B."/>
            <person name="Coutinho P.M."/>
            <person name="Nelson D.R."/>
            <person name="Straney D."/>
            <person name="Napoli C.A."/>
            <person name="Barker B.M."/>
            <person name="Gribskov M."/>
            <person name="Rep M."/>
            <person name="Kroken S."/>
            <person name="Molnar I."/>
            <person name="Rensing C."/>
            <person name="Kennell J.C."/>
            <person name="Zamora J."/>
            <person name="Farman M.L."/>
            <person name="Selker E.U."/>
            <person name="Salamov A."/>
            <person name="Shapiro H."/>
            <person name="Pangilinan J."/>
            <person name="Lindquist E."/>
            <person name="Lamers C."/>
            <person name="Grigoriev I.V."/>
            <person name="Geiser D.M."/>
            <person name="Covert S.F."/>
            <person name="Temporini E."/>
            <person name="Vanetten H.D."/>
        </authorList>
    </citation>
    <scope>NUCLEOTIDE SEQUENCE [LARGE SCALE GENOMIC DNA]</scope>
    <source>
        <strain evidence="2">ATCC MYA-4622 / CBS 123669 / FGSC 9596 / NRRL 45880 / 77-13-4</strain>
    </source>
</reference>
<dbReference type="PANTHER" id="PTHR33112">
    <property type="entry name" value="DOMAIN PROTEIN, PUTATIVE-RELATED"/>
    <property type="match status" value="1"/>
</dbReference>
<dbReference type="EMBL" id="GG698914">
    <property type="protein sequence ID" value="EEU38777.1"/>
    <property type="molecule type" value="Genomic_DNA"/>
</dbReference>
<keyword evidence="2" id="KW-1185">Reference proteome</keyword>
<dbReference type="GeneID" id="9672903"/>
<name>C7ZB92_FUSV7</name>
<dbReference type="STRING" id="660122.C7ZB92"/>
<dbReference type="RefSeq" id="XP_003044490.1">
    <property type="nucleotide sequence ID" value="XM_003044444.1"/>
</dbReference>
<gene>
    <name evidence="1" type="ORF">NECHADRAFT_83015</name>
</gene>
<proteinExistence type="predicted"/>
<protein>
    <recommendedName>
        <fullName evidence="3">Heterokaryon incompatibility domain-containing protein</fullName>
    </recommendedName>
</protein>
<dbReference type="HOGENOM" id="CLU_1195156_0_0_1"/>
<evidence type="ECO:0000313" key="1">
    <source>
        <dbReference type="EMBL" id="EEU38777.1"/>
    </source>
</evidence>
<evidence type="ECO:0000313" key="2">
    <source>
        <dbReference type="Proteomes" id="UP000005206"/>
    </source>
</evidence>
<accession>C7ZB92</accession>
<evidence type="ECO:0008006" key="3">
    <source>
        <dbReference type="Google" id="ProtNLM"/>
    </source>
</evidence>
<dbReference type="InParanoid" id="C7ZB92"/>
<organism evidence="1 2">
    <name type="scientific">Fusarium vanettenii (strain ATCC MYA-4622 / CBS 123669 / FGSC 9596 / NRRL 45880 / 77-13-4)</name>
    <name type="common">Fusarium solani subsp. pisi</name>
    <dbReference type="NCBI Taxonomy" id="660122"/>
    <lineage>
        <taxon>Eukaryota</taxon>
        <taxon>Fungi</taxon>
        <taxon>Dikarya</taxon>
        <taxon>Ascomycota</taxon>
        <taxon>Pezizomycotina</taxon>
        <taxon>Sordariomycetes</taxon>
        <taxon>Hypocreomycetidae</taxon>
        <taxon>Hypocreales</taxon>
        <taxon>Nectriaceae</taxon>
        <taxon>Fusarium</taxon>
        <taxon>Fusarium solani species complex</taxon>
        <taxon>Fusarium vanettenii</taxon>
    </lineage>
</organism>
<dbReference type="VEuPathDB" id="FungiDB:NECHADRAFT_83015"/>
<dbReference type="Proteomes" id="UP000005206">
    <property type="component" value="Chromosome 7"/>
</dbReference>
<dbReference type="OrthoDB" id="2958217at2759"/>
<sequence length="232" mass="26133">MTFYTRYGDVGKFSMKTFTFPEDKLPAISGLARVTAKKSGSKYLAGLWMEDLHIGLLWKDSINCKLRRPPRSRAPSWSWAALDRALGWKMGRSDSDMPLAKVLNADVIPGPSDPQKRLLTGSLELDGCLMTLQDAEDHDVLRGPWGNNGDYRTNSTWYVSDLGVEFTRLSRLWVLPILLGRNGIIRGLILEATSKGNASNEFRRFGWYESVPQQNRVLKALENQNTISVKIV</sequence>